<evidence type="ECO:0000313" key="3">
    <source>
        <dbReference type="Proteomes" id="UP001595075"/>
    </source>
</evidence>
<dbReference type="Proteomes" id="UP001595075">
    <property type="component" value="Unassembled WGS sequence"/>
</dbReference>
<keyword evidence="3" id="KW-1185">Reference proteome</keyword>
<protein>
    <submittedName>
        <fullName evidence="2">Uncharacterized protein</fullName>
    </submittedName>
</protein>
<accession>A0ABR4CGS8</accession>
<comment type="caution">
    <text evidence="2">The sequence shown here is derived from an EMBL/GenBank/DDBJ whole genome shotgun (WGS) entry which is preliminary data.</text>
</comment>
<reference evidence="2 3" key="1">
    <citation type="journal article" date="2024" name="Commun. Biol.">
        <title>Comparative genomic analysis of thermophilic fungi reveals convergent evolutionary adaptations and gene losses.</title>
        <authorList>
            <person name="Steindorff A.S."/>
            <person name="Aguilar-Pontes M.V."/>
            <person name="Robinson A.J."/>
            <person name="Andreopoulos B."/>
            <person name="LaButti K."/>
            <person name="Kuo A."/>
            <person name="Mondo S."/>
            <person name="Riley R."/>
            <person name="Otillar R."/>
            <person name="Haridas S."/>
            <person name="Lipzen A."/>
            <person name="Grimwood J."/>
            <person name="Schmutz J."/>
            <person name="Clum A."/>
            <person name="Reid I.D."/>
            <person name="Moisan M.C."/>
            <person name="Butler G."/>
            <person name="Nguyen T.T.M."/>
            <person name="Dewar K."/>
            <person name="Conant G."/>
            <person name="Drula E."/>
            <person name="Henrissat B."/>
            <person name="Hansel C."/>
            <person name="Singer S."/>
            <person name="Hutchinson M.I."/>
            <person name="de Vries R.P."/>
            <person name="Natvig D.O."/>
            <person name="Powell A.J."/>
            <person name="Tsang A."/>
            <person name="Grigoriev I.V."/>
        </authorList>
    </citation>
    <scope>NUCLEOTIDE SEQUENCE [LARGE SCALE GENOMIC DNA]</scope>
    <source>
        <strain evidence="2 3">CBS 494.80</strain>
    </source>
</reference>
<organism evidence="2 3">
    <name type="scientific">Oculimacula yallundae</name>
    <dbReference type="NCBI Taxonomy" id="86028"/>
    <lineage>
        <taxon>Eukaryota</taxon>
        <taxon>Fungi</taxon>
        <taxon>Dikarya</taxon>
        <taxon>Ascomycota</taxon>
        <taxon>Pezizomycotina</taxon>
        <taxon>Leotiomycetes</taxon>
        <taxon>Helotiales</taxon>
        <taxon>Ploettnerulaceae</taxon>
        <taxon>Oculimacula</taxon>
    </lineage>
</organism>
<proteinExistence type="predicted"/>
<feature type="region of interest" description="Disordered" evidence="1">
    <location>
        <begin position="1"/>
        <end position="20"/>
    </location>
</feature>
<evidence type="ECO:0000313" key="2">
    <source>
        <dbReference type="EMBL" id="KAL2069118.1"/>
    </source>
</evidence>
<sequence length="125" mass="14171">MNIPRSDGLDNISPKQLPRRLTTNPDPFCNERLSDFQLQFPIATSLQLLRPASCLCQYGINLGLRHLPSKTTLKKLKYQLHDTTYTTVKLSSNNHNKRSFLIGQITKTPPGTDHIASLRTSPNYH</sequence>
<gene>
    <name evidence="2" type="ORF">VTL71DRAFT_15456</name>
</gene>
<evidence type="ECO:0000256" key="1">
    <source>
        <dbReference type="SAM" id="MobiDB-lite"/>
    </source>
</evidence>
<dbReference type="EMBL" id="JAZHXI010000008">
    <property type="protein sequence ID" value="KAL2069118.1"/>
    <property type="molecule type" value="Genomic_DNA"/>
</dbReference>
<name>A0ABR4CGS8_9HELO</name>